<keyword evidence="1" id="KW-0812">Transmembrane</keyword>
<reference evidence="3" key="1">
    <citation type="submission" date="2015-01" db="EMBL/GenBank/DDBJ databases">
        <authorList>
            <person name="Aksoy S."/>
            <person name="Warren W."/>
            <person name="Wilson R.K."/>
        </authorList>
    </citation>
    <scope>NUCLEOTIDE SEQUENCE [LARGE SCALE GENOMIC DNA]</scope>
    <source>
        <strain evidence="3">IAEA</strain>
    </source>
</reference>
<accession>A0A1B0AWV4</accession>
<keyword evidence="3" id="KW-1185">Reference proteome</keyword>
<proteinExistence type="predicted"/>
<protein>
    <submittedName>
        <fullName evidence="2">Uncharacterized protein</fullName>
    </submittedName>
</protein>
<name>A0A1B0AWV4_9MUSC</name>
<dbReference type="EnsemblMetazoa" id="GPPI011464-RA">
    <property type="protein sequence ID" value="GPPI011464-PA"/>
    <property type="gene ID" value="GPPI011464"/>
</dbReference>
<dbReference type="Proteomes" id="UP000092460">
    <property type="component" value="Unassembled WGS sequence"/>
</dbReference>
<evidence type="ECO:0000313" key="3">
    <source>
        <dbReference type="Proteomes" id="UP000092460"/>
    </source>
</evidence>
<sequence>MFPPGLEPGTFRVLGGCDNHYTTETYDKIPNDSIHATMKILKQTLAMKRRAHKRFSVYVVIVISREISFLAINTIVTTGYAFKH</sequence>
<dbReference type="EMBL" id="JXJN01004955">
    <property type="status" value="NOT_ANNOTATED_CDS"/>
    <property type="molecule type" value="Genomic_DNA"/>
</dbReference>
<organism evidence="2 3">
    <name type="scientific">Glossina palpalis gambiensis</name>
    <dbReference type="NCBI Taxonomy" id="67801"/>
    <lineage>
        <taxon>Eukaryota</taxon>
        <taxon>Metazoa</taxon>
        <taxon>Ecdysozoa</taxon>
        <taxon>Arthropoda</taxon>
        <taxon>Hexapoda</taxon>
        <taxon>Insecta</taxon>
        <taxon>Pterygota</taxon>
        <taxon>Neoptera</taxon>
        <taxon>Endopterygota</taxon>
        <taxon>Diptera</taxon>
        <taxon>Brachycera</taxon>
        <taxon>Muscomorpha</taxon>
        <taxon>Hippoboscoidea</taxon>
        <taxon>Glossinidae</taxon>
        <taxon>Glossina</taxon>
    </lineage>
</organism>
<reference evidence="2" key="2">
    <citation type="submission" date="2020-05" db="UniProtKB">
        <authorList>
            <consortium name="EnsemblMetazoa"/>
        </authorList>
    </citation>
    <scope>IDENTIFICATION</scope>
    <source>
        <strain evidence="2">IAEA</strain>
    </source>
</reference>
<dbReference type="AlphaFoldDB" id="A0A1B0AWV4"/>
<dbReference type="VEuPathDB" id="VectorBase:GPPI011464"/>
<keyword evidence="1" id="KW-1133">Transmembrane helix</keyword>
<evidence type="ECO:0000313" key="2">
    <source>
        <dbReference type="EnsemblMetazoa" id="GPPI011464-PA"/>
    </source>
</evidence>
<feature type="transmembrane region" description="Helical" evidence="1">
    <location>
        <begin position="57"/>
        <end position="82"/>
    </location>
</feature>
<evidence type="ECO:0000256" key="1">
    <source>
        <dbReference type="SAM" id="Phobius"/>
    </source>
</evidence>
<keyword evidence="1" id="KW-0472">Membrane</keyword>